<dbReference type="AlphaFoldDB" id="A0A0D3F5V8"/>
<keyword evidence="2" id="KW-1185">Reference proteome</keyword>
<evidence type="ECO:0000313" key="1">
    <source>
        <dbReference type="EnsemblPlants" id="OBART02G18830.1"/>
    </source>
</evidence>
<dbReference type="HOGENOM" id="CLU_2625846_0_0_1"/>
<dbReference type="Gramene" id="OBART02G18830.1">
    <property type="protein sequence ID" value="OBART02G18830.1"/>
    <property type="gene ID" value="OBART02G18830"/>
</dbReference>
<organism evidence="1">
    <name type="scientific">Oryza barthii</name>
    <dbReference type="NCBI Taxonomy" id="65489"/>
    <lineage>
        <taxon>Eukaryota</taxon>
        <taxon>Viridiplantae</taxon>
        <taxon>Streptophyta</taxon>
        <taxon>Embryophyta</taxon>
        <taxon>Tracheophyta</taxon>
        <taxon>Spermatophyta</taxon>
        <taxon>Magnoliopsida</taxon>
        <taxon>Liliopsida</taxon>
        <taxon>Poales</taxon>
        <taxon>Poaceae</taxon>
        <taxon>BOP clade</taxon>
        <taxon>Oryzoideae</taxon>
        <taxon>Oryzeae</taxon>
        <taxon>Oryzinae</taxon>
        <taxon>Oryza</taxon>
    </lineage>
</organism>
<name>A0A0D3F5V8_9ORYZ</name>
<accession>A0A0D3F5V8</accession>
<dbReference type="EnsemblPlants" id="OBART02G18830.1">
    <property type="protein sequence ID" value="OBART02G18830.1"/>
    <property type="gene ID" value="OBART02G18830"/>
</dbReference>
<sequence length="78" mass="8292">MADWDREEQEKTKSLGGNIYLSIAMAECDAIVTMVVATIVNSAQVKNGAFSVRDKVIGDTLKCPTGLPITSSKAAAIF</sequence>
<reference evidence="1" key="2">
    <citation type="submission" date="2015-03" db="UniProtKB">
        <authorList>
            <consortium name="EnsemblPlants"/>
        </authorList>
    </citation>
    <scope>IDENTIFICATION</scope>
</reference>
<dbReference type="Proteomes" id="UP000026960">
    <property type="component" value="Chromosome 2"/>
</dbReference>
<evidence type="ECO:0000313" key="2">
    <source>
        <dbReference type="Proteomes" id="UP000026960"/>
    </source>
</evidence>
<protein>
    <submittedName>
        <fullName evidence="1">Uncharacterized protein</fullName>
    </submittedName>
</protein>
<proteinExistence type="predicted"/>
<reference evidence="1" key="1">
    <citation type="journal article" date="2009" name="Rice">
        <title>De Novo Next Generation Sequencing of Plant Genomes.</title>
        <authorList>
            <person name="Rounsley S."/>
            <person name="Marri P.R."/>
            <person name="Yu Y."/>
            <person name="He R."/>
            <person name="Sisneros N."/>
            <person name="Goicoechea J.L."/>
            <person name="Lee S.J."/>
            <person name="Angelova A."/>
            <person name="Kudrna D."/>
            <person name="Luo M."/>
            <person name="Affourtit J."/>
            <person name="Desany B."/>
            <person name="Knight J."/>
            <person name="Niazi F."/>
            <person name="Egholm M."/>
            <person name="Wing R.A."/>
        </authorList>
    </citation>
    <scope>NUCLEOTIDE SEQUENCE [LARGE SCALE GENOMIC DNA]</scope>
    <source>
        <strain evidence="1">cv. IRGC 105608</strain>
    </source>
</reference>
<dbReference type="PaxDb" id="65489-OBART02G18830.1"/>